<sequence length="735" mass="82069">MSNGIVEMALSSLGKGFDLTSDFRLKYCKGKERLVQLNEAEKRELLVPSFGAVKDVSIDIKCDKGDRVRYQSDILEFQQMSELFNQKSSVPGKIPSGMFNAMFGFEGGGWAADAENTKYLGLDGYFIVLFDVHIDRYPLILSDEFLKAVPSSWDPCALARLIEKYGTHIIVGLSIGGQDVILVRQDRSSNLGPSELKKHLYDLGDQLFTGTCNFSANSKYHKKKAPKAFNVFDPQPATFNSFSSMSAKDGITVICTKRGGDLSASSHCEWLPTVPTNPDAIHYNFIPITSLLKGAPGKGFLSHAINLYLRYKPPISDLQYFLEFQSHKIWAPIHNDLPLGPTTNMASHSPALHLNFMGPKLYVNTTQVMAGKRPVTGMRFYLEGMKGNRLAIHLQHLSNTPTMLENKIDETQLWRGSEESNNEGFIEPVSMKMFSHICTASVKYNPRWSRREDAAYIVTGAQLHVKKHDSKNVLHLRLLYSKVSDSIVAQSRWVQVSSEYSQKSSGLFSALSTSISGNPAKEKLQAVVVDSSVFPSGPPVPVQTQKLLKFVDMSQLIRGPQDSPGHWLVTGAKLDLDRGKICLQLGRIDNIYIPNKLSHKGRRFGFICTSSNGFYRLLNAINGIRIGSYNLRAFKSRYGRGKAETGKVNDTKENRQLPRQRVGAKGEQAKKRPPPIQKKVYRKKSPPTFHKNVQKNMNETRTEKGVEKGVGELFDICQGRPKDGDAFLSYIMSGH</sequence>
<evidence type="ECO:0000256" key="1">
    <source>
        <dbReference type="SAM" id="MobiDB-lite"/>
    </source>
</evidence>
<evidence type="ECO:0000313" key="4">
    <source>
        <dbReference type="Proteomes" id="UP000467840"/>
    </source>
</evidence>
<feature type="region of interest" description="Disordered" evidence="1">
    <location>
        <begin position="642"/>
        <end position="675"/>
    </location>
</feature>
<dbReference type="AlphaFoldDB" id="A0A6A6LZ65"/>
<dbReference type="GO" id="GO:0005886">
    <property type="term" value="C:plasma membrane"/>
    <property type="evidence" value="ECO:0007669"/>
    <property type="project" value="TreeGrafter"/>
</dbReference>
<gene>
    <name evidence="3" type="ORF">GH714_007340</name>
</gene>
<dbReference type="PROSITE" id="PS51412">
    <property type="entry name" value="MACPF_2"/>
    <property type="match status" value="1"/>
</dbReference>
<keyword evidence="4" id="KW-1185">Reference proteome</keyword>
<comment type="caution">
    <text evidence="3">The sequence shown here is derived from an EMBL/GenBank/DDBJ whole genome shotgun (WGS) entry which is preliminary data.</text>
</comment>
<protein>
    <recommendedName>
        <fullName evidence="2">MACPF domain-containing protein</fullName>
    </recommendedName>
</protein>
<dbReference type="EMBL" id="JAAGAX010000008">
    <property type="protein sequence ID" value="KAF2305665.1"/>
    <property type="molecule type" value="Genomic_DNA"/>
</dbReference>
<dbReference type="PANTHER" id="PTHR33199:SF4">
    <property type="entry name" value="OS02G0736300 PROTEIN"/>
    <property type="match status" value="1"/>
</dbReference>
<evidence type="ECO:0000313" key="3">
    <source>
        <dbReference type="EMBL" id="KAF2305665.1"/>
    </source>
</evidence>
<dbReference type="SMART" id="SM00457">
    <property type="entry name" value="MACPF"/>
    <property type="match status" value="1"/>
</dbReference>
<dbReference type="GO" id="GO:2000031">
    <property type="term" value="P:regulation of salicylic acid mediated signaling pathway"/>
    <property type="evidence" value="ECO:0007669"/>
    <property type="project" value="InterPro"/>
</dbReference>
<dbReference type="InterPro" id="IPR020864">
    <property type="entry name" value="MACPF"/>
</dbReference>
<reference evidence="3 4" key="1">
    <citation type="journal article" date="2020" name="Mol. Plant">
        <title>The Chromosome-Based Rubber Tree Genome Provides New Insights into Spurge Genome Evolution and Rubber Biosynthesis.</title>
        <authorList>
            <person name="Liu J."/>
            <person name="Shi C."/>
            <person name="Shi C.C."/>
            <person name="Li W."/>
            <person name="Zhang Q.J."/>
            <person name="Zhang Y."/>
            <person name="Li K."/>
            <person name="Lu H.F."/>
            <person name="Shi C."/>
            <person name="Zhu S.T."/>
            <person name="Xiao Z.Y."/>
            <person name="Nan H."/>
            <person name="Yue Y."/>
            <person name="Zhu X.G."/>
            <person name="Wu Y."/>
            <person name="Hong X.N."/>
            <person name="Fan G.Y."/>
            <person name="Tong Y."/>
            <person name="Zhang D."/>
            <person name="Mao C.L."/>
            <person name="Liu Y.L."/>
            <person name="Hao S.J."/>
            <person name="Liu W.Q."/>
            <person name="Lv M.Q."/>
            <person name="Zhang H.B."/>
            <person name="Liu Y."/>
            <person name="Hu-Tang G.R."/>
            <person name="Wang J.P."/>
            <person name="Wang J.H."/>
            <person name="Sun Y.H."/>
            <person name="Ni S.B."/>
            <person name="Chen W.B."/>
            <person name="Zhang X.C."/>
            <person name="Jiao Y.N."/>
            <person name="Eichler E.E."/>
            <person name="Li G.H."/>
            <person name="Liu X."/>
            <person name="Gao L.Z."/>
        </authorList>
    </citation>
    <scope>NUCLEOTIDE SEQUENCE [LARGE SCALE GENOMIC DNA]</scope>
    <source>
        <strain evidence="4">cv. GT1</strain>
        <tissue evidence="3">Leaf</tissue>
    </source>
</reference>
<name>A0A6A6LZ65_HEVBR</name>
<dbReference type="GO" id="GO:0009626">
    <property type="term" value="P:plant-type hypersensitive response"/>
    <property type="evidence" value="ECO:0007669"/>
    <property type="project" value="TreeGrafter"/>
</dbReference>
<evidence type="ECO:0000259" key="2">
    <source>
        <dbReference type="PROSITE" id="PS51412"/>
    </source>
</evidence>
<dbReference type="Proteomes" id="UP000467840">
    <property type="component" value="Chromosome 9"/>
</dbReference>
<proteinExistence type="predicted"/>
<organism evidence="3 4">
    <name type="scientific">Hevea brasiliensis</name>
    <name type="common">Para rubber tree</name>
    <name type="synonym">Siphonia brasiliensis</name>
    <dbReference type="NCBI Taxonomy" id="3981"/>
    <lineage>
        <taxon>Eukaryota</taxon>
        <taxon>Viridiplantae</taxon>
        <taxon>Streptophyta</taxon>
        <taxon>Embryophyta</taxon>
        <taxon>Tracheophyta</taxon>
        <taxon>Spermatophyta</taxon>
        <taxon>Magnoliopsida</taxon>
        <taxon>eudicotyledons</taxon>
        <taxon>Gunneridae</taxon>
        <taxon>Pentapetalae</taxon>
        <taxon>rosids</taxon>
        <taxon>fabids</taxon>
        <taxon>Malpighiales</taxon>
        <taxon>Euphorbiaceae</taxon>
        <taxon>Crotonoideae</taxon>
        <taxon>Micrandreae</taxon>
        <taxon>Hevea</taxon>
    </lineage>
</organism>
<feature type="domain" description="MACPF" evidence="2">
    <location>
        <begin position="1"/>
        <end position="322"/>
    </location>
</feature>
<dbReference type="Pfam" id="PF01823">
    <property type="entry name" value="MACPF"/>
    <property type="match status" value="1"/>
</dbReference>
<dbReference type="PANTHER" id="PTHR33199">
    <property type="entry name" value="MACPF DOMAIN-CONTAINING PROTEIN CAD1"/>
    <property type="match status" value="1"/>
</dbReference>
<accession>A0A6A6LZ65</accession>
<dbReference type="InterPro" id="IPR044663">
    <property type="entry name" value="CAD1/NSL1-like"/>
</dbReference>
<feature type="compositionally biased region" description="Basic and acidic residues" evidence="1">
    <location>
        <begin position="642"/>
        <end position="656"/>
    </location>
</feature>